<dbReference type="PANTHER" id="PTHR42718">
    <property type="entry name" value="MAJOR FACILITATOR SUPERFAMILY MULTIDRUG TRANSPORTER MFSC"/>
    <property type="match status" value="1"/>
</dbReference>
<feature type="transmembrane region" description="Helical" evidence="6">
    <location>
        <begin position="356"/>
        <end position="381"/>
    </location>
</feature>
<dbReference type="Pfam" id="PF07690">
    <property type="entry name" value="MFS_1"/>
    <property type="match status" value="1"/>
</dbReference>
<keyword evidence="9" id="KW-1185">Reference proteome</keyword>
<feature type="region of interest" description="Disordered" evidence="5">
    <location>
        <begin position="1"/>
        <end position="46"/>
    </location>
</feature>
<evidence type="ECO:0000313" key="9">
    <source>
        <dbReference type="Proteomes" id="UP001056384"/>
    </source>
</evidence>
<feature type="transmembrane region" description="Helical" evidence="6">
    <location>
        <begin position="488"/>
        <end position="508"/>
    </location>
</feature>
<dbReference type="Proteomes" id="UP001056384">
    <property type="component" value="Chromosome 10"/>
</dbReference>
<keyword evidence="2 6" id="KW-0812">Transmembrane</keyword>
<evidence type="ECO:0000256" key="2">
    <source>
        <dbReference type="ARBA" id="ARBA00022692"/>
    </source>
</evidence>
<feature type="transmembrane region" description="Helical" evidence="6">
    <location>
        <begin position="449"/>
        <end position="468"/>
    </location>
</feature>
<dbReference type="GO" id="GO:0022857">
    <property type="term" value="F:transmembrane transporter activity"/>
    <property type="evidence" value="ECO:0007669"/>
    <property type="project" value="InterPro"/>
</dbReference>
<dbReference type="AlphaFoldDB" id="A0A9Q9B5I3"/>
<keyword evidence="3 6" id="KW-1133">Transmembrane helix</keyword>
<gene>
    <name evidence="8" type="ORF">Slin15195_G111870</name>
</gene>
<feature type="transmembrane region" description="Helical" evidence="6">
    <location>
        <begin position="297"/>
        <end position="319"/>
    </location>
</feature>
<reference evidence="8" key="1">
    <citation type="submission" date="2022-06" db="EMBL/GenBank/DDBJ databases">
        <title>Complete genome sequences of two strains of the flax pathogen Septoria linicola.</title>
        <authorList>
            <person name="Lapalu N."/>
            <person name="Simon A."/>
            <person name="Demenou B."/>
            <person name="Paumier D."/>
            <person name="Guillot M.-P."/>
            <person name="Gout L."/>
            <person name="Valade R."/>
        </authorList>
    </citation>
    <scope>NUCLEOTIDE SEQUENCE</scope>
    <source>
        <strain evidence="8">SE15195</strain>
    </source>
</reference>
<dbReference type="GO" id="GO:0016020">
    <property type="term" value="C:membrane"/>
    <property type="evidence" value="ECO:0007669"/>
    <property type="project" value="UniProtKB-SubCell"/>
</dbReference>
<feature type="transmembrane region" description="Helical" evidence="6">
    <location>
        <begin position="421"/>
        <end position="443"/>
    </location>
</feature>
<sequence length="685" mass="74045">MRLQKTFALTSNGRREARAYGPQPKRYSQESVADEEGDGRYEPARNSCDYPEVARLCKPRPQSSHNEFDLPAVLRPAGAYTGRLRLLEAPDTGLGIPEDPRIIRTRRDQIDSWINRLDSQISVARTKDTSSFEEVLLTRDMPHDMPPLARAEQIRPRTWSGNTQTSPPPQSVHGSILTTSSAGCGPRSQIAVAQDISVRLIAEESGAVAVDEPWTKDEILVVALSCAVQALLASPYGHGLATAVSLSASLTGHDGGPEVPRAKIVADASWITAAYPLTWGSFALLGEKVGSWYGHKLVMLIALVWWTAFQLSCGFSNSVAVMCSLRGLTGIGAAFAQSNIDALLEASIPHGRKTIIATSVSGAMSLFGTAIGCLFAALLVHLTHWKWSFIAAAALVGLLGAPAWLVFPVDEHKVGRRHKDWIGAYLGTGGLLLFGFVWISAPVVGWSTPYIYCLLLVSLGHFVSFGLWEAKLAKEPLVPAGMWDSRHFLRGIVVLLCSSMSLGIFLWYFSLFGTKVRHYNTVENGANFQPITALVGIGAMATVWLLPRISIKYLISMSNFALVLCNILLATAPKQLTYWASMFPAMLLVAVSQSTGQSLWLHSIDLTNRAVANSLVSTTFTYGLSIGIGVAGTVERHSNDAGHDLLAGYRCAFVLAMALAGTALVGSLMFLTSDRRKKAGGFESI</sequence>
<evidence type="ECO:0000256" key="5">
    <source>
        <dbReference type="SAM" id="MobiDB-lite"/>
    </source>
</evidence>
<organism evidence="8 9">
    <name type="scientific">Septoria linicola</name>
    <dbReference type="NCBI Taxonomy" id="215465"/>
    <lineage>
        <taxon>Eukaryota</taxon>
        <taxon>Fungi</taxon>
        <taxon>Dikarya</taxon>
        <taxon>Ascomycota</taxon>
        <taxon>Pezizomycotina</taxon>
        <taxon>Dothideomycetes</taxon>
        <taxon>Dothideomycetidae</taxon>
        <taxon>Mycosphaerellales</taxon>
        <taxon>Mycosphaerellaceae</taxon>
        <taxon>Septoria</taxon>
    </lineage>
</organism>
<dbReference type="InterPro" id="IPR036259">
    <property type="entry name" value="MFS_trans_sf"/>
</dbReference>
<comment type="subcellular location">
    <subcellularLocation>
        <location evidence="1">Membrane</location>
        <topology evidence="1">Multi-pass membrane protein</topology>
    </subcellularLocation>
</comment>
<evidence type="ECO:0000256" key="6">
    <source>
        <dbReference type="SAM" id="Phobius"/>
    </source>
</evidence>
<feature type="transmembrane region" description="Helical" evidence="6">
    <location>
        <begin position="646"/>
        <end position="671"/>
    </location>
</feature>
<feature type="transmembrane region" description="Helical" evidence="6">
    <location>
        <begin position="578"/>
        <end position="600"/>
    </location>
</feature>
<feature type="transmembrane region" description="Helical" evidence="6">
    <location>
        <begin position="387"/>
        <end position="409"/>
    </location>
</feature>
<protein>
    <submittedName>
        <fullName evidence="8">Major facilitator superfamily, MFS transporter superfamily</fullName>
    </submittedName>
</protein>
<dbReference type="InterPro" id="IPR011701">
    <property type="entry name" value="MFS"/>
</dbReference>
<feature type="transmembrane region" description="Helical" evidence="6">
    <location>
        <begin position="612"/>
        <end position="634"/>
    </location>
</feature>
<evidence type="ECO:0000256" key="1">
    <source>
        <dbReference type="ARBA" id="ARBA00004141"/>
    </source>
</evidence>
<dbReference type="Gene3D" id="1.20.1250.20">
    <property type="entry name" value="MFS general substrate transporter like domains"/>
    <property type="match status" value="2"/>
</dbReference>
<dbReference type="SUPFAM" id="SSF103473">
    <property type="entry name" value="MFS general substrate transporter"/>
    <property type="match status" value="1"/>
</dbReference>
<evidence type="ECO:0000259" key="7">
    <source>
        <dbReference type="PROSITE" id="PS50850"/>
    </source>
</evidence>
<accession>A0A9Q9B5I3</accession>
<keyword evidence="4 6" id="KW-0472">Membrane</keyword>
<feature type="transmembrane region" description="Helical" evidence="6">
    <location>
        <begin position="553"/>
        <end position="572"/>
    </location>
</feature>
<dbReference type="PROSITE" id="PS50850">
    <property type="entry name" value="MFS"/>
    <property type="match status" value="1"/>
</dbReference>
<name>A0A9Q9B5I3_9PEZI</name>
<dbReference type="PANTHER" id="PTHR42718:SF1">
    <property type="entry name" value="LOW AFFINITY AMMONIUM TRANSPORTER"/>
    <property type="match status" value="1"/>
</dbReference>
<feature type="transmembrane region" description="Helical" evidence="6">
    <location>
        <begin position="528"/>
        <end position="546"/>
    </location>
</feature>
<evidence type="ECO:0000313" key="8">
    <source>
        <dbReference type="EMBL" id="USW57868.1"/>
    </source>
</evidence>
<dbReference type="InterPro" id="IPR020846">
    <property type="entry name" value="MFS_dom"/>
</dbReference>
<dbReference type="EMBL" id="CP099427">
    <property type="protein sequence ID" value="USW57868.1"/>
    <property type="molecule type" value="Genomic_DNA"/>
</dbReference>
<evidence type="ECO:0000256" key="4">
    <source>
        <dbReference type="ARBA" id="ARBA00023136"/>
    </source>
</evidence>
<proteinExistence type="predicted"/>
<evidence type="ECO:0000256" key="3">
    <source>
        <dbReference type="ARBA" id="ARBA00022989"/>
    </source>
</evidence>
<feature type="domain" description="Major facilitator superfamily (MFS) profile" evidence="7">
    <location>
        <begin position="218"/>
        <end position="675"/>
    </location>
</feature>